<name>A0ABU2JGH6_9ACTN</name>
<comment type="caution">
    <text evidence="1">The sequence shown here is derived from an EMBL/GenBank/DDBJ whole genome shotgun (WGS) entry which is preliminary data.</text>
</comment>
<protein>
    <submittedName>
        <fullName evidence="1">Helix-turn-helix domain-containing protein</fullName>
    </submittedName>
</protein>
<dbReference type="Proteomes" id="UP001183176">
    <property type="component" value="Unassembled WGS sequence"/>
</dbReference>
<evidence type="ECO:0000313" key="2">
    <source>
        <dbReference type="Proteomes" id="UP001183176"/>
    </source>
</evidence>
<proteinExistence type="predicted"/>
<dbReference type="EMBL" id="JAVREH010000068">
    <property type="protein sequence ID" value="MDT0264074.1"/>
    <property type="molecule type" value="Genomic_DNA"/>
</dbReference>
<organism evidence="1 2">
    <name type="scientific">Jatrophihabitans lederbergiae</name>
    <dbReference type="NCBI Taxonomy" id="3075547"/>
    <lineage>
        <taxon>Bacteria</taxon>
        <taxon>Bacillati</taxon>
        <taxon>Actinomycetota</taxon>
        <taxon>Actinomycetes</taxon>
        <taxon>Jatrophihabitantales</taxon>
        <taxon>Jatrophihabitantaceae</taxon>
        <taxon>Jatrophihabitans</taxon>
    </lineage>
</organism>
<gene>
    <name evidence="1" type="ORF">RM423_22125</name>
</gene>
<dbReference type="RefSeq" id="WP_311425217.1">
    <property type="nucleotide sequence ID" value="NZ_JAVREH010000068.1"/>
</dbReference>
<accession>A0ABU2JGH6</accession>
<reference evidence="2" key="1">
    <citation type="submission" date="2023-07" db="EMBL/GenBank/DDBJ databases">
        <title>30 novel species of actinomycetes from the DSMZ collection.</title>
        <authorList>
            <person name="Nouioui I."/>
        </authorList>
    </citation>
    <scope>NUCLEOTIDE SEQUENCE [LARGE SCALE GENOMIC DNA]</scope>
    <source>
        <strain evidence="2">DSM 44399</strain>
    </source>
</reference>
<sequence length="222" mass="24528">MHVLDVRSGHLKLMITVETDADVTGCPACGRPGTNRRRVVAADAPRFGESVLIIWLKRIWRCAEPGCPRQSWSETHELIAPRAALTSRAIGWAVDALSHDDTTVSALARHLCVGWHTLWRAARAEAAQRISRPGRLEGVKTLGVDEHIWRPGRFRTGERAVTSMVDLTRDADGRLHARLLDVRPGRSGTVYAGWLGEQTAEFVGAIEHAALDPFPGLRQRDP</sequence>
<keyword evidence="2" id="KW-1185">Reference proteome</keyword>
<evidence type="ECO:0000313" key="1">
    <source>
        <dbReference type="EMBL" id="MDT0264074.1"/>
    </source>
</evidence>